<proteinExistence type="predicted"/>
<keyword evidence="12" id="KW-1185">Reference proteome</keyword>
<feature type="domain" description="Protein kinase" evidence="10">
    <location>
        <begin position="328"/>
        <end position="667"/>
    </location>
</feature>
<dbReference type="GO" id="GO:0004674">
    <property type="term" value="F:protein serine/threonine kinase activity"/>
    <property type="evidence" value="ECO:0007669"/>
    <property type="project" value="UniProtKB-EC"/>
</dbReference>
<dbReference type="PROSITE" id="PS50011">
    <property type="entry name" value="PROTEIN_KINASE_DOM"/>
    <property type="match status" value="1"/>
</dbReference>
<organism evidence="11 12">
    <name type="scientific">Westerdykella ornata</name>
    <dbReference type="NCBI Taxonomy" id="318751"/>
    <lineage>
        <taxon>Eukaryota</taxon>
        <taxon>Fungi</taxon>
        <taxon>Dikarya</taxon>
        <taxon>Ascomycota</taxon>
        <taxon>Pezizomycotina</taxon>
        <taxon>Dothideomycetes</taxon>
        <taxon>Pleosporomycetidae</taxon>
        <taxon>Pleosporales</taxon>
        <taxon>Sporormiaceae</taxon>
        <taxon>Westerdykella</taxon>
    </lineage>
</organism>
<evidence type="ECO:0000256" key="7">
    <source>
        <dbReference type="ARBA" id="ARBA00033194"/>
    </source>
</evidence>
<evidence type="ECO:0000256" key="6">
    <source>
        <dbReference type="ARBA" id="ARBA00030980"/>
    </source>
</evidence>
<dbReference type="EMBL" id="ML986485">
    <property type="protein sequence ID" value="KAF2279923.1"/>
    <property type="molecule type" value="Genomic_DNA"/>
</dbReference>
<protein>
    <recommendedName>
        <fullName evidence="5">EKC/KEOPS complex subunit BUD32</fullName>
        <ecNumber evidence="3">2.7.11.1</ecNumber>
    </recommendedName>
    <alternativeName>
        <fullName evidence="6 7">Atypical Serine/threonine protein kinase BUD32</fullName>
    </alternativeName>
    <alternativeName>
        <fullName evidence="4">EKC/KEOPS complex subunit bud32</fullName>
    </alternativeName>
</protein>
<accession>A0A6A6JV02</accession>
<comment type="catalytic activity">
    <reaction evidence="9">
        <text>L-seryl-[protein] + ATP = O-phospho-L-seryl-[protein] + ADP + H(+)</text>
        <dbReference type="Rhea" id="RHEA:17989"/>
        <dbReference type="Rhea" id="RHEA-COMP:9863"/>
        <dbReference type="Rhea" id="RHEA-COMP:11604"/>
        <dbReference type="ChEBI" id="CHEBI:15378"/>
        <dbReference type="ChEBI" id="CHEBI:29999"/>
        <dbReference type="ChEBI" id="CHEBI:30616"/>
        <dbReference type="ChEBI" id="CHEBI:83421"/>
        <dbReference type="ChEBI" id="CHEBI:456216"/>
        <dbReference type="EC" id="2.7.11.1"/>
    </reaction>
</comment>
<evidence type="ECO:0000256" key="5">
    <source>
        <dbReference type="ARBA" id="ARBA00019973"/>
    </source>
</evidence>
<evidence type="ECO:0000256" key="3">
    <source>
        <dbReference type="ARBA" id="ARBA00012513"/>
    </source>
</evidence>
<dbReference type="PANTHER" id="PTHR38248:SF2">
    <property type="entry name" value="FUNK1 11"/>
    <property type="match status" value="1"/>
</dbReference>
<dbReference type="AlphaFoldDB" id="A0A6A6JV02"/>
<comment type="subunit">
    <text evidence="2">Component of the EKC/KEOPS complex composed of at least BUD32, CGI121, GON7, KAE1 and PCC1; the whole complex dimerizes.</text>
</comment>
<reference evidence="11" key="1">
    <citation type="journal article" date="2020" name="Stud. Mycol.">
        <title>101 Dothideomycetes genomes: a test case for predicting lifestyles and emergence of pathogens.</title>
        <authorList>
            <person name="Haridas S."/>
            <person name="Albert R."/>
            <person name="Binder M."/>
            <person name="Bloem J."/>
            <person name="Labutti K."/>
            <person name="Salamov A."/>
            <person name="Andreopoulos B."/>
            <person name="Baker S."/>
            <person name="Barry K."/>
            <person name="Bills G."/>
            <person name="Bluhm B."/>
            <person name="Cannon C."/>
            <person name="Castanera R."/>
            <person name="Culley D."/>
            <person name="Daum C."/>
            <person name="Ezra D."/>
            <person name="Gonzalez J."/>
            <person name="Henrissat B."/>
            <person name="Kuo A."/>
            <person name="Liang C."/>
            <person name="Lipzen A."/>
            <person name="Lutzoni F."/>
            <person name="Magnuson J."/>
            <person name="Mondo S."/>
            <person name="Nolan M."/>
            <person name="Ohm R."/>
            <person name="Pangilinan J."/>
            <person name="Park H.-J."/>
            <person name="Ramirez L."/>
            <person name="Alfaro M."/>
            <person name="Sun H."/>
            <person name="Tritt A."/>
            <person name="Yoshinaga Y."/>
            <person name="Zwiers L.-H."/>
            <person name="Turgeon B."/>
            <person name="Goodwin S."/>
            <person name="Spatafora J."/>
            <person name="Crous P."/>
            <person name="Grigoriev I."/>
        </authorList>
    </citation>
    <scope>NUCLEOTIDE SEQUENCE</scope>
    <source>
        <strain evidence="11">CBS 379.55</strain>
    </source>
</reference>
<evidence type="ECO:0000256" key="9">
    <source>
        <dbReference type="ARBA" id="ARBA00048679"/>
    </source>
</evidence>
<dbReference type="RefSeq" id="XP_033657462.1">
    <property type="nucleotide sequence ID" value="XM_033801395.1"/>
</dbReference>
<name>A0A6A6JV02_WESOR</name>
<sequence>MAQPATGDPLAAWRQYVRDTQGRVKPFSKEEEVISARILAYTLLRLPGRRPSANTLFRLTRIGYSWLVDRFGDDIDKICAEIECWGGRRCSAPENDNNISSAATLEGQATSSVCSSLAPESDASIPANWWDADYYEIPSFCHKVFGTDLRAIATEVFDRCKSGNLLFGSKGWKNWPLQPAKERHVIQCLDEIMNHLRRLAVEVCPELDDQPRRKLFKPPTDVESRPYPTVGFCDYAVGKKYGDLLVVGEVRTDPKRPYEAVADKMARCAEELFFIQPSRRYLLGFSLCGSLLQVWMHDRAGCRSSDVFDINTYDGGEMFVWIFLQFLFMDTPRLGFDSTVGISTLLCWEVGHIEITRDGKLEQIIVEKVLQRSHRICGRCTTCYKGRLAHDPKTIVVVKDSWHRPQHSVEGELLRKASENGRVKNIVRYYHHETVVVAHELMDDIDPPQIASRAPPTLLLKALGDCIEGYWTLWEHAQIVHRDISLGNLLVREEPTEDCCWGFLTDLDMATDRDRTESCQGRQMIGTHIFMSTELLCGDGEGNHSFRHDLESFFWVLFWLCVHYEGSEEVVTSGGIYKWCQALPPETLGFWKRMIPEDDDTRLLGRITPYYKPLVPCIIALRCAVFPDGKLPRDDEGSWDMKARMIKVLQDARFELEAEENVAKLAE</sequence>
<evidence type="ECO:0000256" key="4">
    <source>
        <dbReference type="ARBA" id="ARBA00013948"/>
    </source>
</evidence>
<dbReference type="InterPro" id="IPR000719">
    <property type="entry name" value="Prot_kinase_dom"/>
</dbReference>
<dbReference type="GeneID" id="54554570"/>
<evidence type="ECO:0000256" key="1">
    <source>
        <dbReference type="ARBA" id="ARBA00003747"/>
    </source>
</evidence>
<comment type="function">
    <text evidence="1">Component of the EKC/KEOPS complex that is required for the formation of a threonylcarbamoyl group on adenosine at position 37 (t(6)A37) in tRNAs that read codons beginning with adenine. The complex is probably involved in the transfer of the threonylcarbamoyl moiety of threonylcarbamoyl-AMP (TC-AMP) to the N6 group of A37. BUD32 has ATPase activity in the context of the EKC/KEOPS complex and likely plays a supporting role to the catalytic subunit KAE1. The EKC/KEOPS complex also promotes both telomere uncapping and telomere elongation. The complex is required for efficient recruitment of transcriptional coactivators.</text>
</comment>
<dbReference type="Pfam" id="PF17667">
    <property type="entry name" value="Pkinase_fungal"/>
    <property type="match status" value="2"/>
</dbReference>
<dbReference type="EC" id="2.7.11.1" evidence="3"/>
<dbReference type="InterPro" id="IPR011009">
    <property type="entry name" value="Kinase-like_dom_sf"/>
</dbReference>
<dbReference type="GO" id="GO:0005524">
    <property type="term" value="F:ATP binding"/>
    <property type="evidence" value="ECO:0007669"/>
    <property type="project" value="InterPro"/>
</dbReference>
<dbReference type="InterPro" id="IPR008266">
    <property type="entry name" value="Tyr_kinase_AS"/>
</dbReference>
<evidence type="ECO:0000256" key="2">
    <source>
        <dbReference type="ARBA" id="ARBA00011534"/>
    </source>
</evidence>
<evidence type="ECO:0000256" key="8">
    <source>
        <dbReference type="ARBA" id="ARBA00047899"/>
    </source>
</evidence>
<dbReference type="Proteomes" id="UP000800097">
    <property type="component" value="Unassembled WGS sequence"/>
</dbReference>
<evidence type="ECO:0000313" key="12">
    <source>
        <dbReference type="Proteomes" id="UP000800097"/>
    </source>
</evidence>
<dbReference type="PROSITE" id="PS00109">
    <property type="entry name" value="PROTEIN_KINASE_TYR"/>
    <property type="match status" value="1"/>
</dbReference>
<evidence type="ECO:0000313" key="11">
    <source>
        <dbReference type="EMBL" id="KAF2279923.1"/>
    </source>
</evidence>
<gene>
    <name evidence="11" type="ORF">EI97DRAFT_463985</name>
</gene>
<comment type="catalytic activity">
    <reaction evidence="8">
        <text>L-threonyl-[protein] + ATP = O-phospho-L-threonyl-[protein] + ADP + H(+)</text>
        <dbReference type="Rhea" id="RHEA:46608"/>
        <dbReference type="Rhea" id="RHEA-COMP:11060"/>
        <dbReference type="Rhea" id="RHEA-COMP:11605"/>
        <dbReference type="ChEBI" id="CHEBI:15378"/>
        <dbReference type="ChEBI" id="CHEBI:30013"/>
        <dbReference type="ChEBI" id="CHEBI:30616"/>
        <dbReference type="ChEBI" id="CHEBI:61977"/>
        <dbReference type="ChEBI" id="CHEBI:456216"/>
        <dbReference type="EC" id="2.7.11.1"/>
    </reaction>
</comment>
<dbReference type="Gene3D" id="1.10.510.10">
    <property type="entry name" value="Transferase(Phosphotransferase) domain 1"/>
    <property type="match status" value="1"/>
</dbReference>
<evidence type="ECO:0000259" key="10">
    <source>
        <dbReference type="PROSITE" id="PS50011"/>
    </source>
</evidence>
<dbReference type="OrthoDB" id="5584477at2759"/>
<dbReference type="SUPFAM" id="SSF56112">
    <property type="entry name" value="Protein kinase-like (PK-like)"/>
    <property type="match status" value="1"/>
</dbReference>
<dbReference type="InterPro" id="IPR040976">
    <property type="entry name" value="Pkinase_fungal"/>
</dbReference>
<dbReference type="PANTHER" id="PTHR38248">
    <property type="entry name" value="FUNK1 6"/>
    <property type="match status" value="1"/>
</dbReference>